<name>A0A401NXJ3_SCYTO</name>
<evidence type="ECO:0000313" key="2">
    <source>
        <dbReference type="EMBL" id="GCB65599.1"/>
    </source>
</evidence>
<feature type="compositionally biased region" description="Polar residues" evidence="1">
    <location>
        <begin position="30"/>
        <end position="44"/>
    </location>
</feature>
<organism evidence="2 3">
    <name type="scientific">Scyliorhinus torazame</name>
    <name type="common">Cloudy catshark</name>
    <name type="synonym">Catulus torazame</name>
    <dbReference type="NCBI Taxonomy" id="75743"/>
    <lineage>
        <taxon>Eukaryota</taxon>
        <taxon>Metazoa</taxon>
        <taxon>Chordata</taxon>
        <taxon>Craniata</taxon>
        <taxon>Vertebrata</taxon>
        <taxon>Chondrichthyes</taxon>
        <taxon>Elasmobranchii</taxon>
        <taxon>Galeomorphii</taxon>
        <taxon>Galeoidea</taxon>
        <taxon>Carcharhiniformes</taxon>
        <taxon>Scyliorhinidae</taxon>
        <taxon>Scyliorhinus</taxon>
    </lineage>
</organism>
<keyword evidence="3" id="KW-1185">Reference proteome</keyword>
<proteinExistence type="predicted"/>
<evidence type="ECO:0000313" key="3">
    <source>
        <dbReference type="Proteomes" id="UP000288216"/>
    </source>
</evidence>
<feature type="region of interest" description="Disordered" evidence="1">
    <location>
        <begin position="25"/>
        <end position="49"/>
    </location>
</feature>
<reference evidence="2 3" key="1">
    <citation type="journal article" date="2018" name="Nat. Ecol. Evol.">
        <title>Shark genomes provide insights into elasmobranch evolution and the origin of vertebrates.</title>
        <authorList>
            <person name="Hara Y"/>
            <person name="Yamaguchi K"/>
            <person name="Onimaru K"/>
            <person name="Kadota M"/>
            <person name="Koyanagi M"/>
            <person name="Keeley SD"/>
            <person name="Tatsumi K"/>
            <person name="Tanaka K"/>
            <person name="Motone F"/>
            <person name="Kageyama Y"/>
            <person name="Nozu R"/>
            <person name="Adachi N"/>
            <person name="Nishimura O"/>
            <person name="Nakagawa R"/>
            <person name="Tanegashima C"/>
            <person name="Kiyatake I"/>
            <person name="Matsumoto R"/>
            <person name="Murakumo K"/>
            <person name="Nishida K"/>
            <person name="Terakita A"/>
            <person name="Kuratani S"/>
            <person name="Sato K"/>
            <person name="Hyodo S Kuraku.S."/>
        </authorList>
    </citation>
    <scope>NUCLEOTIDE SEQUENCE [LARGE SCALE GENOMIC DNA]</scope>
</reference>
<accession>A0A401NXJ3</accession>
<sequence>MLCQTFYCFTRLPITVDIHYTMDEEKGESSDNNLQADSGLSVGSQDPRRCHKKTMELEGEREELNLNSVNSSKLSMNEGNDPM</sequence>
<gene>
    <name evidence="2" type="ORF">scyTo_0014912</name>
</gene>
<dbReference type="EMBL" id="BFAA01008190">
    <property type="protein sequence ID" value="GCB65599.1"/>
    <property type="molecule type" value="Genomic_DNA"/>
</dbReference>
<evidence type="ECO:0000256" key="1">
    <source>
        <dbReference type="SAM" id="MobiDB-lite"/>
    </source>
</evidence>
<protein>
    <submittedName>
        <fullName evidence="2">Uncharacterized protein</fullName>
    </submittedName>
</protein>
<dbReference type="AlphaFoldDB" id="A0A401NXJ3"/>
<comment type="caution">
    <text evidence="2">The sequence shown here is derived from an EMBL/GenBank/DDBJ whole genome shotgun (WGS) entry which is preliminary data.</text>
</comment>
<dbReference type="Proteomes" id="UP000288216">
    <property type="component" value="Unassembled WGS sequence"/>
</dbReference>